<protein>
    <submittedName>
        <fullName evidence="8">Fungal-specific transcription factor domain-containing protein</fullName>
    </submittedName>
</protein>
<evidence type="ECO:0000256" key="2">
    <source>
        <dbReference type="ARBA" id="ARBA00022723"/>
    </source>
</evidence>
<feature type="domain" description="Zn(2)-C6 fungal-type" evidence="7">
    <location>
        <begin position="22"/>
        <end position="52"/>
    </location>
</feature>
<dbReference type="PANTHER" id="PTHR47338">
    <property type="entry name" value="ZN(II)2CYS6 TRANSCRIPTION FACTOR (EUROFUNG)-RELATED"/>
    <property type="match status" value="1"/>
</dbReference>
<evidence type="ECO:0000256" key="5">
    <source>
        <dbReference type="ARBA" id="ARBA00023163"/>
    </source>
</evidence>
<dbReference type="CDD" id="cd12148">
    <property type="entry name" value="fungal_TF_MHR"/>
    <property type="match status" value="1"/>
</dbReference>
<comment type="subcellular location">
    <subcellularLocation>
        <location evidence="1">Nucleus</location>
    </subcellularLocation>
</comment>
<evidence type="ECO:0000256" key="1">
    <source>
        <dbReference type="ARBA" id="ARBA00004123"/>
    </source>
</evidence>
<keyword evidence="9" id="KW-1185">Reference proteome</keyword>
<keyword evidence="5" id="KW-0804">Transcription</keyword>
<evidence type="ECO:0000256" key="3">
    <source>
        <dbReference type="ARBA" id="ARBA00023015"/>
    </source>
</evidence>
<evidence type="ECO:0000259" key="7">
    <source>
        <dbReference type="PROSITE" id="PS50048"/>
    </source>
</evidence>
<dbReference type="InterPro" id="IPR036864">
    <property type="entry name" value="Zn2-C6_fun-type_DNA-bd_sf"/>
</dbReference>
<dbReference type="InterPro" id="IPR007219">
    <property type="entry name" value="XnlR_reg_dom"/>
</dbReference>
<proteinExistence type="predicted"/>
<dbReference type="SMART" id="SM00066">
    <property type="entry name" value="GAL4"/>
    <property type="match status" value="1"/>
</dbReference>
<organism evidence="8 9">
    <name type="scientific">Aspergillus cavernicola</name>
    <dbReference type="NCBI Taxonomy" id="176166"/>
    <lineage>
        <taxon>Eukaryota</taxon>
        <taxon>Fungi</taxon>
        <taxon>Dikarya</taxon>
        <taxon>Ascomycota</taxon>
        <taxon>Pezizomycotina</taxon>
        <taxon>Eurotiomycetes</taxon>
        <taxon>Eurotiomycetidae</taxon>
        <taxon>Eurotiales</taxon>
        <taxon>Aspergillaceae</taxon>
        <taxon>Aspergillus</taxon>
        <taxon>Aspergillus subgen. Nidulantes</taxon>
    </lineage>
</organism>
<evidence type="ECO:0000256" key="6">
    <source>
        <dbReference type="ARBA" id="ARBA00023242"/>
    </source>
</evidence>
<sequence length="561" mass="62785">MLVGDETEDQPDNIARRRPGSACAECRRRKLRCDGRDSQCENCFIAGVPCVISAPSGRRGPKKGHIKTLQTRIANLESRLMAAGNRSPVQDDQSLGTSDPPTIDMLLQSFQPSMPGNNELVPAVDLTVFSPPASSPLNIIQPWDISPSGAPDIAISELTRADLILRLCTCDRDQLYFDRVHLFAPILHHNRYLSWCRDAAMSQARQCLQYAMWAMAASMSVQLEHLRDSLYRHAVHLLESPNAREVRLEFYHIEHVQASLIVALYEFSRLTFHRGWMSAGQCFRLVQLMKLHEVDRAQPGIGPEEPAEEPEERRRAFWMAYILDRFISMRADHPLTFAESIIVTRLPVPEHVFQNNKQRPECGFLPEAFAELGSEPRCPLTDCILLATLCGRSISHRQQTAVEHSCDGLSDAFWERHRSLDALLAQYAHAVAAQARTTTGQATPVHLFNNLVAQAAILHNCRILESVIGRTVTHSQTPLLGSRQQAAAAAHETARFARVVSQLSYFKVHPLTPLPLILCAEFLGTQQDTDPSATVQLQEILQILDGLPNISNFREAWKVAP</sequence>
<dbReference type="Gene3D" id="4.10.240.10">
    <property type="entry name" value="Zn(2)-C6 fungal-type DNA-binding domain"/>
    <property type="match status" value="1"/>
</dbReference>
<dbReference type="EMBL" id="JBFXLS010000148">
    <property type="protein sequence ID" value="KAL2813218.1"/>
    <property type="molecule type" value="Genomic_DNA"/>
</dbReference>
<name>A0ABR4HCK9_9EURO</name>
<dbReference type="Pfam" id="PF04082">
    <property type="entry name" value="Fungal_trans"/>
    <property type="match status" value="1"/>
</dbReference>
<dbReference type="InterPro" id="IPR001138">
    <property type="entry name" value="Zn2Cys6_DnaBD"/>
</dbReference>
<dbReference type="SUPFAM" id="SSF57701">
    <property type="entry name" value="Zn2/Cys6 DNA-binding domain"/>
    <property type="match status" value="1"/>
</dbReference>
<keyword evidence="2" id="KW-0479">Metal-binding</keyword>
<dbReference type="Pfam" id="PF00172">
    <property type="entry name" value="Zn_clus"/>
    <property type="match status" value="1"/>
</dbReference>
<accession>A0ABR4HCK9</accession>
<dbReference type="CDD" id="cd00067">
    <property type="entry name" value="GAL4"/>
    <property type="match status" value="1"/>
</dbReference>
<dbReference type="SMART" id="SM00906">
    <property type="entry name" value="Fungal_trans"/>
    <property type="match status" value="1"/>
</dbReference>
<dbReference type="InterPro" id="IPR050815">
    <property type="entry name" value="TF_fung"/>
</dbReference>
<keyword evidence="4" id="KW-0238">DNA-binding</keyword>
<evidence type="ECO:0000313" key="8">
    <source>
        <dbReference type="EMBL" id="KAL2813218.1"/>
    </source>
</evidence>
<keyword evidence="3" id="KW-0805">Transcription regulation</keyword>
<evidence type="ECO:0000313" key="9">
    <source>
        <dbReference type="Proteomes" id="UP001610335"/>
    </source>
</evidence>
<dbReference type="Proteomes" id="UP001610335">
    <property type="component" value="Unassembled WGS sequence"/>
</dbReference>
<dbReference type="PANTHER" id="PTHR47338:SF3">
    <property type="entry name" value="C6 FINGER DOMAIN TRANSCRIPTION FACTOR DBAA-RELATED"/>
    <property type="match status" value="1"/>
</dbReference>
<evidence type="ECO:0000256" key="4">
    <source>
        <dbReference type="ARBA" id="ARBA00023125"/>
    </source>
</evidence>
<gene>
    <name evidence="8" type="ORF">BDW59DRAFT_176795</name>
</gene>
<dbReference type="PROSITE" id="PS00463">
    <property type="entry name" value="ZN2_CY6_FUNGAL_1"/>
    <property type="match status" value="1"/>
</dbReference>
<reference evidence="8 9" key="1">
    <citation type="submission" date="2024-07" db="EMBL/GenBank/DDBJ databases">
        <title>Section-level genome sequencing and comparative genomics of Aspergillus sections Usti and Cavernicolus.</title>
        <authorList>
            <consortium name="Lawrence Berkeley National Laboratory"/>
            <person name="Nybo J.L."/>
            <person name="Vesth T.C."/>
            <person name="Theobald S."/>
            <person name="Frisvad J.C."/>
            <person name="Larsen T.O."/>
            <person name="Kjaerboelling I."/>
            <person name="Rothschild-Mancinelli K."/>
            <person name="Lyhne E.K."/>
            <person name="Kogle M.E."/>
            <person name="Barry K."/>
            <person name="Clum A."/>
            <person name="Na H."/>
            <person name="Ledsgaard L."/>
            <person name="Lin J."/>
            <person name="Lipzen A."/>
            <person name="Kuo A."/>
            <person name="Riley R."/>
            <person name="Mondo S."/>
            <person name="LaButti K."/>
            <person name="Haridas S."/>
            <person name="Pangalinan J."/>
            <person name="Salamov A.A."/>
            <person name="Simmons B.A."/>
            <person name="Magnuson J.K."/>
            <person name="Chen J."/>
            <person name="Drula E."/>
            <person name="Henrissat B."/>
            <person name="Wiebenga A."/>
            <person name="Lubbers R.J."/>
            <person name="Gomes A.C."/>
            <person name="Makela M.R."/>
            <person name="Stajich J."/>
            <person name="Grigoriev I.V."/>
            <person name="Mortensen U.H."/>
            <person name="De vries R.P."/>
            <person name="Baker S.E."/>
            <person name="Andersen M.R."/>
        </authorList>
    </citation>
    <scope>NUCLEOTIDE SEQUENCE [LARGE SCALE GENOMIC DNA]</scope>
    <source>
        <strain evidence="8 9">CBS 600.67</strain>
    </source>
</reference>
<keyword evidence="6" id="KW-0539">Nucleus</keyword>
<dbReference type="PROSITE" id="PS50048">
    <property type="entry name" value="ZN2_CY6_FUNGAL_2"/>
    <property type="match status" value="1"/>
</dbReference>
<comment type="caution">
    <text evidence="8">The sequence shown here is derived from an EMBL/GenBank/DDBJ whole genome shotgun (WGS) entry which is preliminary data.</text>
</comment>